<keyword evidence="4" id="KW-0677">Repeat</keyword>
<evidence type="ECO:0000256" key="3">
    <source>
        <dbReference type="ARBA" id="ARBA00022692"/>
    </source>
</evidence>
<dbReference type="InterPro" id="IPR016169">
    <property type="entry name" value="FAD-bd_PCMH_sub2"/>
</dbReference>
<reference evidence="13 14" key="1">
    <citation type="submission" date="2020-08" db="EMBL/GenBank/DDBJ databases">
        <title>Genome sequence of Sphingomonas lutea KCTC 23642T.</title>
        <authorList>
            <person name="Hyun D.-W."/>
            <person name="Bae J.-W."/>
        </authorList>
    </citation>
    <scope>NUCLEOTIDE SEQUENCE [LARGE SCALE GENOMIC DNA]</scope>
    <source>
        <strain evidence="13 14">KCTC 23642</strain>
    </source>
</reference>
<evidence type="ECO:0000256" key="6">
    <source>
        <dbReference type="ARBA" id="ARBA00023122"/>
    </source>
</evidence>
<organism evidence="13 14">
    <name type="scientific">Sphingomonas lutea</name>
    <dbReference type="NCBI Taxonomy" id="1045317"/>
    <lineage>
        <taxon>Bacteria</taxon>
        <taxon>Pseudomonadati</taxon>
        <taxon>Pseudomonadota</taxon>
        <taxon>Alphaproteobacteria</taxon>
        <taxon>Sphingomonadales</taxon>
        <taxon>Sphingomonadaceae</taxon>
        <taxon>Sphingomonas</taxon>
    </lineage>
</organism>
<accession>A0A7G9SHZ6</accession>
<keyword evidence="3 9" id="KW-0812">Transmembrane</keyword>
<comment type="similarity">
    <text evidence="2">Belongs to the UPF0053 family. Hemolysin C subfamily.</text>
</comment>
<evidence type="ECO:0000256" key="2">
    <source>
        <dbReference type="ARBA" id="ARBA00006446"/>
    </source>
</evidence>
<evidence type="ECO:0000313" key="14">
    <source>
        <dbReference type="Proteomes" id="UP000515971"/>
    </source>
</evidence>
<keyword evidence="7 9" id="KW-0472">Membrane</keyword>
<feature type="domain" description="CBS" evidence="11">
    <location>
        <begin position="225"/>
        <end position="286"/>
    </location>
</feature>
<dbReference type="InterPro" id="IPR046342">
    <property type="entry name" value="CBS_dom_sf"/>
</dbReference>
<dbReference type="InterPro" id="IPR036318">
    <property type="entry name" value="FAD-bd_PCMH-like_sf"/>
</dbReference>
<dbReference type="SMART" id="SM01091">
    <property type="entry name" value="CorC_HlyC"/>
    <property type="match status" value="1"/>
</dbReference>
<dbReference type="GO" id="GO:0050660">
    <property type="term" value="F:flavin adenine dinucleotide binding"/>
    <property type="evidence" value="ECO:0007669"/>
    <property type="project" value="InterPro"/>
</dbReference>
<evidence type="ECO:0000256" key="8">
    <source>
        <dbReference type="PROSITE-ProRule" id="PRU00703"/>
    </source>
</evidence>
<evidence type="ECO:0000256" key="4">
    <source>
        <dbReference type="ARBA" id="ARBA00022737"/>
    </source>
</evidence>
<proteinExistence type="inferred from homology"/>
<dbReference type="KEGG" id="slut:H9L13_00400"/>
<sequence>MSDQLLPLPWLDIVIILGLVLLNGLFAMSELAIVSSREARLRALAKNGSSGAKCALSLAAEPGRFLSTVQIGITLIGVLNGAYSGASLGEPAAQRLELLGLDPDTAETAGFGLVIVVVTYLSLIVGELVPKQFALRSPEPIAVLVARPMRWLSKLTAPFVWLLDRTSIAIFKLLGFDRESKNQVTAEELHLVVAEAQTAGVLEESERAIISGIVRLADRPVREVMTPRTDVDWIDVGASPAEIRQELLDNPHSRIPVADGSIENIVGVIQTRDVLAAQIRGEELDLKRLCRTAPVIPDLMDAMDALAVLRAADVPLALVHDEYGHLDGIVTPGSILAALAGTFAHDVEQGEEPPLIEREDGSWLVSGAASADVLSDRLGVRMPEEREYSTVAGFALSVLKHLPEVGETFKHDGWLFEIVDLDGRKIDKLIASRPKRRKADAEAQAVG</sequence>
<dbReference type="Gene3D" id="3.30.465.10">
    <property type="match status" value="1"/>
</dbReference>
<dbReference type="PANTHER" id="PTHR22777">
    <property type="entry name" value="HEMOLYSIN-RELATED"/>
    <property type="match status" value="1"/>
</dbReference>
<dbReference type="EMBL" id="CP060718">
    <property type="protein sequence ID" value="QNN67471.1"/>
    <property type="molecule type" value="Genomic_DNA"/>
</dbReference>
<keyword evidence="14" id="KW-1185">Reference proteome</keyword>
<dbReference type="RefSeq" id="WP_187538060.1">
    <property type="nucleotide sequence ID" value="NZ_BAABJT010000001.1"/>
</dbReference>
<dbReference type="SUPFAM" id="SSF54631">
    <property type="entry name" value="CBS-domain pair"/>
    <property type="match status" value="1"/>
</dbReference>
<feature type="transmembrane region" description="Helical" evidence="10">
    <location>
        <begin position="13"/>
        <end position="34"/>
    </location>
</feature>
<dbReference type="Gene3D" id="3.10.580.10">
    <property type="entry name" value="CBS-domain"/>
    <property type="match status" value="1"/>
</dbReference>
<evidence type="ECO:0000256" key="9">
    <source>
        <dbReference type="PROSITE-ProRule" id="PRU01193"/>
    </source>
</evidence>
<evidence type="ECO:0000256" key="7">
    <source>
        <dbReference type="ARBA" id="ARBA00023136"/>
    </source>
</evidence>
<dbReference type="GO" id="GO:0005886">
    <property type="term" value="C:plasma membrane"/>
    <property type="evidence" value="ECO:0007669"/>
    <property type="project" value="TreeGrafter"/>
</dbReference>
<dbReference type="PROSITE" id="PS51371">
    <property type="entry name" value="CBS"/>
    <property type="match status" value="1"/>
</dbReference>
<keyword evidence="5 9" id="KW-1133">Transmembrane helix</keyword>
<dbReference type="Proteomes" id="UP000515971">
    <property type="component" value="Chromosome"/>
</dbReference>
<protein>
    <submittedName>
        <fullName evidence="13">HlyC/CorC family transporter</fullName>
    </submittedName>
</protein>
<evidence type="ECO:0000256" key="10">
    <source>
        <dbReference type="SAM" id="Phobius"/>
    </source>
</evidence>
<evidence type="ECO:0000259" key="11">
    <source>
        <dbReference type="PROSITE" id="PS51371"/>
    </source>
</evidence>
<dbReference type="Pfam" id="PF01595">
    <property type="entry name" value="CNNM"/>
    <property type="match status" value="1"/>
</dbReference>
<evidence type="ECO:0000256" key="5">
    <source>
        <dbReference type="ARBA" id="ARBA00022989"/>
    </source>
</evidence>
<comment type="subcellular location">
    <subcellularLocation>
        <location evidence="1">Membrane</location>
        <topology evidence="1">Multi-pass membrane protein</topology>
    </subcellularLocation>
</comment>
<dbReference type="InterPro" id="IPR000644">
    <property type="entry name" value="CBS_dom"/>
</dbReference>
<feature type="domain" description="CNNM transmembrane" evidence="12">
    <location>
        <begin position="5"/>
        <end position="206"/>
    </location>
</feature>
<dbReference type="SUPFAM" id="SSF56176">
    <property type="entry name" value="FAD-binding/transporter-associated domain-like"/>
    <property type="match status" value="1"/>
</dbReference>
<dbReference type="AlphaFoldDB" id="A0A7G9SHZ6"/>
<dbReference type="PANTHER" id="PTHR22777:SF17">
    <property type="entry name" value="UPF0053 PROTEIN SLL0260"/>
    <property type="match status" value="1"/>
</dbReference>
<dbReference type="Pfam" id="PF03471">
    <property type="entry name" value="CorC_HlyC"/>
    <property type="match status" value="1"/>
</dbReference>
<dbReference type="PROSITE" id="PS51846">
    <property type="entry name" value="CNNM"/>
    <property type="match status" value="1"/>
</dbReference>
<evidence type="ECO:0000313" key="13">
    <source>
        <dbReference type="EMBL" id="QNN67471.1"/>
    </source>
</evidence>
<gene>
    <name evidence="13" type="ORF">H9L13_00400</name>
</gene>
<dbReference type="InterPro" id="IPR002550">
    <property type="entry name" value="CNNM"/>
</dbReference>
<dbReference type="CDD" id="cd04590">
    <property type="entry name" value="CBS_pair_CorC_HlyC_assoc"/>
    <property type="match status" value="1"/>
</dbReference>
<evidence type="ECO:0000259" key="12">
    <source>
        <dbReference type="PROSITE" id="PS51846"/>
    </source>
</evidence>
<feature type="transmembrane region" description="Helical" evidence="10">
    <location>
        <begin position="108"/>
        <end position="129"/>
    </location>
</feature>
<dbReference type="Pfam" id="PF00571">
    <property type="entry name" value="CBS"/>
    <property type="match status" value="1"/>
</dbReference>
<keyword evidence="6 8" id="KW-0129">CBS domain</keyword>
<evidence type="ECO:0000256" key="1">
    <source>
        <dbReference type="ARBA" id="ARBA00004141"/>
    </source>
</evidence>
<dbReference type="InterPro" id="IPR044751">
    <property type="entry name" value="Ion_transp-like_CBS"/>
</dbReference>
<name>A0A7G9SHZ6_9SPHN</name>
<dbReference type="InterPro" id="IPR005170">
    <property type="entry name" value="Transptr-assoc_dom"/>
</dbReference>